<evidence type="ECO:0000259" key="2">
    <source>
        <dbReference type="Pfam" id="PF24855"/>
    </source>
</evidence>
<protein>
    <submittedName>
        <fullName evidence="3">C6 transcription factor</fullName>
    </submittedName>
</protein>
<comment type="caution">
    <text evidence="3">The sequence shown here is derived from an EMBL/GenBank/DDBJ whole genome shotgun (WGS) entry which is preliminary data.</text>
</comment>
<evidence type="ECO:0000313" key="4">
    <source>
        <dbReference type="Proteomes" id="UP000824596"/>
    </source>
</evidence>
<organism evidence="3 4">
    <name type="scientific">Hirsutella rhossiliensis</name>
    <dbReference type="NCBI Taxonomy" id="111463"/>
    <lineage>
        <taxon>Eukaryota</taxon>
        <taxon>Fungi</taxon>
        <taxon>Dikarya</taxon>
        <taxon>Ascomycota</taxon>
        <taxon>Pezizomycotina</taxon>
        <taxon>Sordariomycetes</taxon>
        <taxon>Hypocreomycetidae</taxon>
        <taxon>Hypocreales</taxon>
        <taxon>Ophiocordycipitaceae</taxon>
        <taxon>Hirsutella</taxon>
    </lineage>
</organism>
<dbReference type="AlphaFoldDB" id="A0A9P8SHD9"/>
<dbReference type="EMBL" id="JAIZPD010000005">
    <property type="protein sequence ID" value="KAH0963003.1"/>
    <property type="molecule type" value="Genomic_DNA"/>
</dbReference>
<accession>A0A9P8SHD9</accession>
<feature type="region of interest" description="Disordered" evidence="1">
    <location>
        <begin position="1"/>
        <end position="61"/>
    </location>
</feature>
<dbReference type="InterPro" id="IPR056146">
    <property type="entry name" value="DUF7729"/>
</dbReference>
<dbReference type="GeneID" id="68354642"/>
<dbReference type="RefSeq" id="XP_044720516.1">
    <property type="nucleotide sequence ID" value="XM_044863984.1"/>
</dbReference>
<dbReference type="Pfam" id="PF24855">
    <property type="entry name" value="DUF7729"/>
    <property type="match status" value="1"/>
</dbReference>
<evidence type="ECO:0000256" key="1">
    <source>
        <dbReference type="SAM" id="MobiDB-lite"/>
    </source>
</evidence>
<gene>
    <name evidence="3" type="ORF">HRG_05513</name>
</gene>
<evidence type="ECO:0000313" key="3">
    <source>
        <dbReference type="EMBL" id="KAH0963003.1"/>
    </source>
</evidence>
<sequence>MPATDDVTQPRRPEQSNPEAGLERRHGAGLDRSPATMATVVRRASSTPSPLPSPFDDPRPSLFQSVDSDDKCPKFMTTLLSDPTFKSCYPLSMLLQTSNGFFDAQKQLPSIVGVLDAACKANAASCTEFLNRAADNLAAVANCKAELDQGQSRVLQAWRGLRAYRTLYTASCLQDPSSGMYCFANAVSNLNNPSDSYLYFMPYGLALPGASTPSCNKCTSETMRVYHAASANRSDFVSDKYEAAANQINVLCGPSFVNATLPRAEAAASLVPPPLSLALLTSILAILVTLGSLL</sequence>
<keyword evidence="4" id="KW-1185">Reference proteome</keyword>
<reference evidence="3" key="1">
    <citation type="submission" date="2021-09" db="EMBL/GenBank/DDBJ databases">
        <title>A high-quality genome of the endoparasitic fungus Hirsutella rhossiliensis with a comparison of Hirsutella genomes reveals transposable elements contributing to genome size variation.</title>
        <authorList>
            <person name="Lin R."/>
            <person name="Jiao Y."/>
            <person name="Sun X."/>
            <person name="Ling J."/>
            <person name="Xie B."/>
            <person name="Cheng X."/>
        </authorList>
    </citation>
    <scope>NUCLEOTIDE SEQUENCE</scope>
    <source>
        <strain evidence="3">HR02</strain>
    </source>
</reference>
<name>A0A9P8SHD9_9HYPO</name>
<dbReference type="OrthoDB" id="2564812at2759"/>
<dbReference type="PANTHER" id="PTHR39460">
    <property type="entry name" value="EXPRESSED PROTEIN"/>
    <property type="match status" value="1"/>
</dbReference>
<dbReference type="Proteomes" id="UP000824596">
    <property type="component" value="Unassembled WGS sequence"/>
</dbReference>
<feature type="domain" description="DUF7729" evidence="2">
    <location>
        <begin position="50"/>
        <end position="260"/>
    </location>
</feature>
<proteinExistence type="predicted"/>
<dbReference type="PANTHER" id="PTHR39460:SF1">
    <property type="entry name" value="C6 TRANSCRIPTION FACTOR"/>
    <property type="match status" value="1"/>
</dbReference>